<dbReference type="Pfam" id="PF20512">
    <property type="entry name" value="PMI_typeI_hel"/>
    <property type="match status" value="1"/>
</dbReference>
<dbReference type="InterPro" id="IPR046457">
    <property type="entry name" value="PMI_typeI_cat"/>
</dbReference>
<evidence type="ECO:0000256" key="2">
    <source>
        <dbReference type="ARBA" id="ARBA00004666"/>
    </source>
</evidence>
<dbReference type="STRING" id="6185.A0A094ZU17"/>
<dbReference type="PROSITE" id="PS00966">
    <property type="entry name" value="PMI_I_2"/>
    <property type="match status" value="1"/>
</dbReference>
<dbReference type="PANTHER" id="PTHR10309">
    <property type="entry name" value="MANNOSE-6-PHOSPHATE ISOMERASE"/>
    <property type="match status" value="1"/>
</dbReference>
<dbReference type="GO" id="GO:0009298">
    <property type="term" value="P:GDP-mannose biosynthetic process"/>
    <property type="evidence" value="ECO:0007669"/>
    <property type="project" value="UniProtKB-UniPathway"/>
</dbReference>
<dbReference type="PROSITE" id="PS00965">
    <property type="entry name" value="PMI_I_1"/>
    <property type="match status" value="1"/>
</dbReference>
<dbReference type="Pfam" id="PF20511">
    <property type="entry name" value="PMI_typeI_cat"/>
    <property type="match status" value="1"/>
</dbReference>
<evidence type="ECO:0000256" key="5">
    <source>
        <dbReference type="ARBA" id="ARBA00022723"/>
    </source>
</evidence>
<dbReference type="InterPro" id="IPR014710">
    <property type="entry name" value="RmlC-like_jellyroll"/>
</dbReference>
<reference evidence="13" key="1">
    <citation type="journal article" date="2012" name="Nat. Genet.">
        <title>Whole-genome sequence of Schistosoma haematobium.</title>
        <authorList>
            <person name="Young N.D."/>
            <person name="Jex A.R."/>
            <person name="Li B."/>
            <person name="Liu S."/>
            <person name="Yang L."/>
            <person name="Xiong Z."/>
            <person name="Li Y."/>
            <person name="Cantacessi C."/>
            <person name="Hall R.S."/>
            <person name="Xu X."/>
            <person name="Chen F."/>
            <person name="Wu X."/>
            <person name="Zerlotini A."/>
            <person name="Oliveira G."/>
            <person name="Hofmann A."/>
            <person name="Zhang G."/>
            <person name="Fang X."/>
            <person name="Kang Y."/>
            <person name="Campbell B.E."/>
            <person name="Loukas A."/>
            <person name="Ranganathan S."/>
            <person name="Rollinson D."/>
            <person name="Rinaldi G."/>
            <person name="Brindley P.J."/>
            <person name="Yang H."/>
            <person name="Wang J."/>
            <person name="Wang J."/>
            <person name="Gasser R.B."/>
        </authorList>
    </citation>
    <scope>NUCLEOTIDE SEQUENCE [LARGE SCALE GENOMIC DNA]</scope>
</reference>
<evidence type="ECO:0000256" key="1">
    <source>
        <dbReference type="ARBA" id="ARBA00000757"/>
    </source>
</evidence>
<evidence type="ECO:0000256" key="4">
    <source>
        <dbReference type="ARBA" id="ARBA00011956"/>
    </source>
</evidence>
<accession>A0A094ZU17</accession>
<comment type="catalytic activity">
    <reaction evidence="1 10">
        <text>D-mannose 6-phosphate = D-fructose 6-phosphate</text>
        <dbReference type="Rhea" id="RHEA:12356"/>
        <dbReference type="ChEBI" id="CHEBI:58735"/>
        <dbReference type="ChEBI" id="CHEBI:61527"/>
        <dbReference type="EC" id="5.3.1.8"/>
    </reaction>
</comment>
<evidence type="ECO:0000256" key="10">
    <source>
        <dbReference type="RuleBase" id="RU000611"/>
    </source>
</evidence>
<evidence type="ECO:0000256" key="11">
    <source>
        <dbReference type="RuleBase" id="RU004189"/>
    </source>
</evidence>
<evidence type="ECO:0000256" key="9">
    <source>
        <dbReference type="PIRSR" id="PIRSR001480-2"/>
    </source>
</evidence>
<evidence type="ECO:0000256" key="6">
    <source>
        <dbReference type="ARBA" id="ARBA00022833"/>
    </source>
</evidence>
<feature type="binding site" evidence="9">
    <location>
        <position position="102"/>
    </location>
    <ligand>
        <name>Zn(2+)</name>
        <dbReference type="ChEBI" id="CHEBI:29105"/>
    </ligand>
</feature>
<dbReference type="InterPro" id="IPR016305">
    <property type="entry name" value="Mannose-6-P_Isomerase"/>
</dbReference>
<dbReference type="GO" id="GO:0008270">
    <property type="term" value="F:zinc ion binding"/>
    <property type="evidence" value="ECO:0007669"/>
    <property type="project" value="InterPro"/>
</dbReference>
<dbReference type="InterPro" id="IPR046458">
    <property type="entry name" value="PMI_typeI_hel"/>
</dbReference>
<dbReference type="PANTHER" id="PTHR10309:SF0">
    <property type="entry name" value="MANNOSE-6-PHOSPHATE ISOMERASE"/>
    <property type="match status" value="1"/>
</dbReference>
<evidence type="ECO:0000256" key="12">
    <source>
        <dbReference type="RuleBase" id="RU004248"/>
    </source>
</evidence>
<dbReference type="Gene3D" id="2.60.120.10">
    <property type="entry name" value="Jelly Rolls"/>
    <property type="match status" value="2"/>
</dbReference>
<dbReference type="Gene3D" id="1.10.441.10">
    <property type="entry name" value="Phosphomannose Isomerase, domain 2"/>
    <property type="match status" value="1"/>
</dbReference>
<comment type="cofactor">
    <cofactor evidence="9 10">
        <name>Zn(2+)</name>
        <dbReference type="ChEBI" id="CHEBI:29105"/>
    </cofactor>
    <text evidence="9 10">Binds 1 zinc ion per subunit.</text>
</comment>
<dbReference type="GO" id="GO:0004476">
    <property type="term" value="F:mannose-6-phosphate isomerase activity"/>
    <property type="evidence" value="ECO:0007669"/>
    <property type="project" value="UniProtKB-EC"/>
</dbReference>
<feature type="active site" evidence="8">
    <location>
        <position position="292"/>
    </location>
</feature>
<comment type="pathway">
    <text evidence="2 12">Nucleotide-sugar biosynthesis; GDP-alpha-D-mannose biosynthesis; alpha-D-mannose 1-phosphate from D-fructose 6-phosphate: step 1/2.</text>
</comment>
<dbReference type="GO" id="GO:0005829">
    <property type="term" value="C:cytosol"/>
    <property type="evidence" value="ECO:0007669"/>
    <property type="project" value="TreeGrafter"/>
</dbReference>
<dbReference type="AlphaFoldDB" id="A0A094ZU17"/>
<dbReference type="SUPFAM" id="SSF51182">
    <property type="entry name" value="RmlC-like cupins"/>
    <property type="match status" value="1"/>
</dbReference>
<protein>
    <recommendedName>
        <fullName evidence="4 10">Mannose-6-phosphate isomerase</fullName>
        <ecNumber evidence="4 10">5.3.1.8</ecNumber>
    </recommendedName>
</protein>
<organism evidence="13">
    <name type="scientific">Schistosoma haematobium</name>
    <name type="common">Blood fluke</name>
    <dbReference type="NCBI Taxonomy" id="6185"/>
    <lineage>
        <taxon>Eukaryota</taxon>
        <taxon>Metazoa</taxon>
        <taxon>Spiralia</taxon>
        <taxon>Lophotrochozoa</taxon>
        <taxon>Platyhelminthes</taxon>
        <taxon>Trematoda</taxon>
        <taxon>Digenea</taxon>
        <taxon>Strigeidida</taxon>
        <taxon>Schistosomatoidea</taxon>
        <taxon>Schistosomatidae</taxon>
        <taxon>Schistosoma</taxon>
    </lineage>
</organism>
<dbReference type="InterPro" id="IPR001250">
    <property type="entry name" value="Man6P_Isoase-1"/>
</dbReference>
<name>A0A094ZU17_SCHHA</name>
<feature type="binding site" evidence="9">
    <location>
        <position position="273"/>
    </location>
    <ligand>
        <name>Zn(2+)</name>
        <dbReference type="ChEBI" id="CHEBI:29105"/>
    </ligand>
</feature>
<feature type="binding site" evidence="9">
    <location>
        <position position="127"/>
    </location>
    <ligand>
        <name>Zn(2+)</name>
        <dbReference type="ChEBI" id="CHEBI:29105"/>
    </ligand>
</feature>
<dbReference type="PRINTS" id="PR00714">
    <property type="entry name" value="MAN6PISMRASE"/>
</dbReference>
<dbReference type="CDD" id="cd07011">
    <property type="entry name" value="cupin_PMI_type_I_N"/>
    <property type="match status" value="1"/>
</dbReference>
<dbReference type="InterPro" id="IPR018050">
    <property type="entry name" value="Pmannose_isomerase-type1_CS"/>
</dbReference>
<keyword evidence="5 9" id="KW-0479">Metal-binding</keyword>
<gene>
    <name evidence="13" type="ORF">MS3_06680</name>
</gene>
<dbReference type="EMBL" id="KL251001">
    <property type="protein sequence ID" value="KGB38300.1"/>
    <property type="molecule type" value="Genomic_DNA"/>
</dbReference>
<dbReference type="GO" id="GO:0005975">
    <property type="term" value="P:carbohydrate metabolic process"/>
    <property type="evidence" value="ECO:0007669"/>
    <property type="project" value="InterPro"/>
</dbReference>
<keyword evidence="6 9" id="KW-0862">Zinc</keyword>
<evidence type="ECO:0000256" key="8">
    <source>
        <dbReference type="PIRSR" id="PIRSR001480-1"/>
    </source>
</evidence>
<comment type="similarity">
    <text evidence="3 11">Belongs to the mannose-6-phosphate isomerase type 1 family.</text>
</comment>
<dbReference type="EC" id="5.3.1.8" evidence="4 10"/>
<dbReference type="Pfam" id="PF01238">
    <property type="entry name" value="PMI_typeI_C"/>
    <property type="match status" value="1"/>
</dbReference>
<dbReference type="PIRSF" id="PIRSF001480">
    <property type="entry name" value="Mannose-6-phosphate_isomerase"/>
    <property type="match status" value="1"/>
</dbReference>
<sequence length="477" mass="53276">MFRLKCAFQVYDWGKVGVNSEVYKLLSQTQELDNLKPYAELWMGTHVSGPSFMMDSPSISLDSYISRNPHCLGSTVSERFGNALPFLFKVLSVRKALSIQAHPDKEYAFKLHANRPDLYKDANHKPEIAIALTPFEAMVGFRPPEEIGVFAKHIPELHAIIGPDFTNGLLNISTDKTLTSSSIKAAYSRLMNAGSSVEVSNLVEALKRRLTNGEKIIIPPFKNYILDTEALGEIFIRLATDYPGDVGCFSLFFFNYLKLNPGEAIFLEPNLPHAYLSGDCVECMASSDNVIRAGLTPKFKDVDHLLRIIQYEPRWGSALKFVGQTKKIVPIDSNVHTSDNQEKKSIKDDTSVMSEIVTFSPPVDDFAVDKISISDKDKIVQFSPLKSASILIIIYGKGTLQRLHWDPLSTSNTMVDNHRSKYADNYPMPSACVCESFEYDQGSVFFINAGTAFSVHQLQKNDSHLLAFRAYANVSTD</sequence>
<keyword evidence="7 10" id="KW-0413">Isomerase</keyword>
<proteinExistence type="inferred from homology"/>
<evidence type="ECO:0000256" key="7">
    <source>
        <dbReference type="ARBA" id="ARBA00023235"/>
    </source>
</evidence>
<feature type="binding site" evidence="9">
    <location>
        <position position="100"/>
    </location>
    <ligand>
        <name>Zn(2+)</name>
        <dbReference type="ChEBI" id="CHEBI:29105"/>
    </ligand>
</feature>
<dbReference type="NCBIfam" id="TIGR00218">
    <property type="entry name" value="manA"/>
    <property type="match status" value="1"/>
</dbReference>
<dbReference type="UniPathway" id="UPA00126">
    <property type="reaction ID" value="UER00423"/>
</dbReference>
<evidence type="ECO:0000256" key="3">
    <source>
        <dbReference type="ARBA" id="ARBA00010772"/>
    </source>
</evidence>
<evidence type="ECO:0000313" key="13">
    <source>
        <dbReference type="EMBL" id="KGB38300.1"/>
    </source>
</evidence>
<dbReference type="InterPro" id="IPR011051">
    <property type="entry name" value="RmlC_Cupin_sf"/>
</dbReference>
<dbReference type="InterPro" id="IPR046456">
    <property type="entry name" value="PMI_typeI_C"/>
</dbReference>